<gene>
    <name evidence="1" type="ORF">PACLA_8A063067</name>
</gene>
<organism evidence="1 2">
    <name type="scientific">Paramuricea clavata</name>
    <name type="common">Red gorgonian</name>
    <name type="synonym">Violescent sea-whip</name>
    <dbReference type="NCBI Taxonomy" id="317549"/>
    <lineage>
        <taxon>Eukaryota</taxon>
        <taxon>Metazoa</taxon>
        <taxon>Cnidaria</taxon>
        <taxon>Anthozoa</taxon>
        <taxon>Octocorallia</taxon>
        <taxon>Malacalcyonacea</taxon>
        <taxon>Plexauridae</taxon>
        <taxon>Paramuricea</taxon>
    </lineage>
</organism>
<comment type="caution">
    <text evidence="1">The sequence shown here is derived from an EMBL/GenBank/DDBJ whole genome shotgun (WGS) entry which is preliminary data.</text>
</comment>
<dbReference type="EMBL" id="CACRXK020009317">
    <property type="protein sequence ID" value="CAB4016923.1"/>
    <property type="molecule type" value="Genomic_DNA"/>
</dbReference>
<evidence type="ECO:0000313" key="2">
    <source>
        <dbReference type="Proteomes" id="UP001152795"/>
    </source>
</evidence>
<protein>
    <submittedName>
        <fullName evidence="1">Uncharacterized protein</fullName>
    </submittedName>
</protein>
<feature type="non-terminal residue" evidence="1">
    <location>
        <position position="1"/>
    </location>
</feature>
<dbReference type="Proteomes" id="UP001152795">
    <property type="component" value="Unassembled WGS sequence"/>
</dbReference>
<sequence>IERCEKLEAENTKEIKLLDRKFSTEVLKYHTDSKQEENVPYIFDTPDRNQYFSS</sequence>
<dbReference type="AlphaFoldDB" id="A0A6S7II69"/>
<accession>A0A6S7II69</accession>
<name>A0A6S7II69_PARCT</name>
<keyword evidence="2" id="KW-1185">Reference proteome</keyword>
<evidence type="ECO:0000313" key="1">
    <source>
        <dbReference type="EMBL" id="CAB4016923.1"/>
    </source>
</evidence>
<proteinExistence type="predicted"/>
<reference evidence="1" key="1">
    <citation type="submission" date="2020-04" db="EMBL/GenBank/DDBJ databases">
        <authorList>
            <person name="Alioto T."/>
            <person name="Alioto T."/>
            <person name="Gomez Garrido J."/>
        </authorList>
    </citation>
    <scope>NUCLEOTIDE SEQUENCE</scope>
    <source>
        <strain evidence="1">A484AB</strain>
    </source>
</reference>